<name>A0A8T0N5X5_PANVG</name>
<organism evidence="1 2">
    <name type="scientific">Panicum virgatum</name>
    <name type="common">Blackwell switchgrass</name>
    <dbReference type="NCBI Taxonomy" id="38727"/>
    <lineage>
        <taxon>Eukaryota</taxon>
        <taxon>Viridiplantae</taxon>
        <taxon>Streptophyta</taxon>
        <taxon>Embryophyta</taxon>
        <taxon>Tracheophyta</taxon>
        <taxon>Spermatophyta</taxon>
        <taxon>Magnoliopsida</taxon>
        <taxon>Liliopsida</taxon>
        <taxon>Poales</taxon>
        <taxon>Poaceae</taxon>
        <taxon>PACMAD clade</taxon>
        <taxon>Panicoideae</taxon>
        <taxon>Panicodae</taxon>
        <taxon>Paniceae</taxon>
        <taxon>Panicinae</taxon>
        <taxon>Panicum</taxon>
        <taxon>Panicum sect. Hiantes</taxon>
    </lineage>
</organism>
<gene>
    <name evidence="1" type="ORF">PVAP13_9KG413775</name>
</gene>
<dbReference type="Proteomes" id="UP000823388">
    <property type="component" value="Chromosome 9K"/>
</dbReference>
<dbReference type="InterPro" id="IPR009078">
    <property type="entry name" value="Ferritin-like_SF"/>
</dbReference>
<keyword evidence="2" id="KW-1185">Reference proteome</keyword>
<dbReference type="AlphaFoldDB" id="A0A8T0N5X5"/>
<dbReference type="InterPro" id="IPR000358">
    <property type="entry name" value="RNR_small_fam"/>
</dbReference>
<evidence type="ECO:0000313" key="1">
    <source>
        <dbReference type="EMBL" id="KAG2545191.1"/>
    </source>
</evidence>
<dbReference type="Gene3D" id="1.10.620.20">
    <property type="entry name" value="Ribonucleotide Reductase, subunit A"/>
    <property type="match status" value="1"/>
</dbReference>
<dbReference type="Pfam" id="PF00268">
    <property type="entry name" value="Ribonuc_red_sm"/>
    <property type="match status" value="1"/>
</dbReference>
<dbReference type="GO" id="GO:0009263">
    <property type="term" value="P:deoxyribonucleotide biosynthetic process"/>
    <property type="evidence" value="ECO:0007669"/>
    <property type="project" value="InterPro"/>
</dbReference>
<dbReference type="GO" id="GO:0016491">
    <property type="term" value="F:oxidoreductase activity"/>
    <property type="evidence" value="ECO:0007669"/>
    <property type="project" value="InterPro"/>
</dbReference>
<reference evidence="1" key="1">
    <citation type="submission" date="2020-05" db="EMBL/GenBank/DDBJ databases">
        <title>WGS assembly of Panicum virgatum.</title>
        <authorList>
            <person name="Lovell J.T."/>
            <person name="Jenkins J."/>
            <person name="Shu S."/>
            <person name="Juenger T.E."/>
            <person name="Schmutz J."/>
        </authorList>
    </citation>
    <scope>NUCLEOTIDE SEQUENCE</scope>
    <source>
        <strain evidence="1">AP13</strain>
    </source>
</reference>
<evidence type="ECO:0000313" key="2">
    <source>
        <dbReference type="Proteomes" id="UP000823388"/>
    </source>
</evidence>
<sequence>MPPFLAAKKKIAKTTRRPQARARAAVRLPAERVAAAAAHGQGGGRAPPALELTLGVGRCATLLRQGCPRAAQVGQQLGRRHRRQAASPLRLPPRTRTRCRLRLHPLGHRWRRRLHHRQMQAGRGSQPEIVVDVVAIEREFGCDALPVALISMNGALVSQYIEFVADHLLMAFWLPWMRSPASRPRHVRCNASTATSLQLYARQPPHSEFTMLAYWRARKSGTSPAATILT</sequence>
<dbReference type="SUPFAM" id="SSF47240">
    <property type="entry name" value="Ferritin-like"/>
    <property type="match status" value="1"/>
</dbReference>
<protein>
    <submittedName>
        <fullName evidence="1">Uncharacterized protein</fullName>
    </submittedName>
</protein>
<comment type="caution">
    <text evidence="1">The sequence shown here is derived from an EMBL/GenBank/DDBJ whole genome shotgun (WGS) entry which is preliminary data.</text>
</comment>
<proteinExistence type="predicted"/>
<dbReference type="InterPro" id="IPR012348">
    <property type="entry name" value="RNR-like"/>
</dbReference>
<dbReference type="EMBL" id="CM029053">
    <property type="protein sequence ID" value="KAG2545191.1"/>
    <property type="molecule type" value="Genomic_DNA"/>
</dbReference>
<accession>A0A8T0N5X5</accession>